<name>A0A518ERI2_9BACT</name>
<dbReference type="Proteomes" id="UP000320390">
    <property type="component" value="Chromosome"/>
</dbReference>
<dbReference type="AlphaFoldDB" id="A0A518ERI2"/>
<organism evidence="1 2">
    <name type="scientific">Saltatorellus ferox</name>
    <dbReference type="NCBI Taxonomy" id="2528018"/>
    <lineage>
        <taxon>Bacteria</taxon>
        <taxon>Pseudomonadati</taxon>
        <taxon>Planctomycetota</taxon>
        <taxon>Planctomycetia</taxon>
        <taxon>Planctomycetia incertae sedis</taxon>
        <taxon>Saltatorellus</taxon>
    </lineage>
</organism>
<dbReference type="EMBL" id="CP036434">
    <property type="protein sequence ID" value="QDV06696.1"/>
    <property type="molecule type" value="Genomic_DNA"/>
</dbReference>
<accession>A0A518ERI2</accession>
<reference evidence="1 2" key="1">
    <citation type="submission" date="2019-02" db="EMBL/GenBank/DDBJ databases">
        <title>Deep-cultivation of Planctomycetes and their phenomic and genomic characterization uncovers novel biology.</title>
        <authorList>
            <person name="Wiegand S."/>
            <person name="Jogler M."/>
            <person name="Boedeker C."/>
            <person name="Pinto D."/>
            <person name="Vollmers J."/>
            <person name="Rivas-Marin E."/>
            <person name="Kohn T."/>
            <person name="Peeters S.H."/>
            <person name="Heuer A."/>
            <person name="Rast P."/>
            <person name="Oberbeckmann S."/>
            <person name="Bunk B."/>
            <person name="Jeske O."/>
            <person name="Meyerdierks A."/>
            <person name="Storesund J.E."/>
            <person name="Kallscheuer N."/>
            <person name="Luecker S."/>
            <person name="Lage O.M."/>
            <person name="Pohl T."/>
            <person name="Merkel B.J."/>
            <person name="Hornburger P."/>
            <person name="Mueller R.-W."/>
            <person name="Bruemmer F."/>
            <person name="Labrenz M."/>
            <person name="Spormann A.M."/>
            <person name="Op den Camp H."/>
            <person name="Overmann J."/>
            <person name="Amann R."/>
            <person name="Jetten M.S.M."/>
            <person name="Mascher T."/>
            <person name="Medema M.H."/>
            <person name="Devos D.P."/>
            <person name="Kaster A.-K."/>
            <person name="Ovreas L."/>
            <person name="Rohde M."/>
            <person name="Galperin M.Y."/>
            <person name="Jogler C."/>
        </authorList>
    </citation>
    <scope>NUCLEOTIDE SEQUENCE [LARGE SCALE GENOMIC DNA]</scope>
    <source>
        <strain evidence="1 2">Poly30</strain>
    </source>
</reference>
<evidence type="ECO:0000313" key="1">
    <source>
        <dbReference type="EMBL" id="QDV06696.1"/>
    </source>
</evidence>
<keyword evidence="2" id="KW-1185">Reference proteome</keyword>
<evidence type="ECO:0000313" key="2">
    <source>
        <dbReference type="Proteomes" id="UP000320390"/>
    </source>
</evidence>
<sequence length="315" mass="33673">MSMTEPRTQPGMNAVHTAGRLRSALPPRRQASVVLLACLVPALLSGCFTDTQRFPGMLKPLSNPLPEGVKSTFLRGPEDAYVIRHSDPVSVRTAETTSTVRLTYYDKRTRTPAGSWVYSGPNGHVEVLLPGNTVITMRGPSAGVVGSESRREPAFTFIDVAHATVTFGELGIVQLPGGALLEAYGGPFVLELISDDILRVRNRSSQQGAIAYREELFSLSPSEVVDLALLQVGTAPFELDEASRDVLTEAGRVEIRGTVDVLSSGLSARLRASGDSEISGFGQTLRLDPGDEVLFEGLGSEAERQARNSPPSGTP</sequence>
<gene>
    <name evidence="1" type="ORF">Poly30_22110</name>
</gene>
<proteinExistence type="predicted"/>
<protein>
    <submittedName>
        <fullName evidence="1">Uncharacterized protein</fullName>
    </submittedName>
</protein>